<evidence type="ECO:0000256" key="5">
    <source>
        <dbReference type="ARBA" id="ARBA00022692"/>
    </source>
</evidence>
<dbReference type="Pfam" id="PF00777">
    <property type="entry name" value="Glyco_transf_29"/>
    <property type="match status" value="1"/>
</dbReference>
<dbReference type="InterPro" id="IPR038578">
    <property type="entry name" value="GT29-like_sf"/>
</dbReference>
<evidence type="ECO:0000256" key="3">
    <source>
        <dbReference type="ARBA" id="ARBA00022676"/>
    </source>
</evidence>
<dbReference type="GO" id="GO:0008373">
    <property type="term" value="F:sialyltransferase activity"/>
    <property type="evidence" value="ECO:0007669"/>
    <property type="project" value="InterPro"/>
</dbReference>
<comment type="subcellular location">
    <subcellularLocation>
        <location evidence="1">Golgi apparatus membrane</location>
        <topology evidence="1">Single-pass type II membrane protein</topology>
    </subcellularLocation>
</comment>
<dbReference type="PANTHER" id="PTHR11987">
    <property type="entry name" value="ALPHA-2,8-SIALYLTRANSFERASE"/>
    <property type="match status" value="1"/>
</dbReference>
<keyword evidence="7 12" id="KW-1133">Transmembrane helix</keyword>
<feature type="region of interest" description="Disordered" evidence="11">
    <location>
        <begin position="41"/>
        <end position="93"/>
    </location>
</feature>
<evidence type="ECO:0000256" key="9">
    <source>
        <dbReference type="ARBA" id="ARBA00023136"/>
    </source>
</evidence>
<dbReference type="InterPro" id="IPR050943">
    <property type="entry name" value="Glycosyltr_29_Sialyltrsf"/>
</dbReference>
<evidence type="ECO:0000256" key="1">
    <source>
        <dbReference type="ARBA" id="ARBA00004323"/>
    </source>
</evidence>
<dbReference type="Gene3D" id="3.90.1480.20">
    <property type="entry name" value="Glycosyl transferase family 29"/>
    <property type="match status" value="1"/>
</dbReference>
<evidence type="ECO:0000256" key="12">
    <source>
        <dbReference type="SAM" id="Phobius"/>
    </source>
</evidence>
<keyword evidence="3 13" id="KW-0328">Glycosyltransferase</keyword>
<keyword evidence="6" id="KW-0735">Signal-anchor</keyword>
<dbReference type="InterPro" id="IPR001675">
    <property type="entry name" value="Glyco_trans_29"/>
</dbReference>
<dbReference type="CDD" id="cd19952">
    <property type="entry name" value="GT29"/>
    <property type="match status" value="1"/>
</dbReference>
<dbReference type="EMBL" id="BNJQ01000019">
    <property type="protein sequence ID" value="GHP08167.1"/>
    <property type="molecule type" value="Genomic_DNA"/>
</dbReference>
<dbReference type="OrthoDB" id="10264956at2759"/>
<dbReference type="AlphaFoldDB" id="A0A830HT95"/>
<organism evidence="13 14">
    <name type="scientific">Pycnococcus provasolii</name>
    <dbReference type="NCBI Taxonomy" id="41880"/>
    <lineage>
        <taxon>Eukaryota</taxon>
        <taxon>Viridiplantae</taxon>
        <taxon>Chlorophyta</taxon>
        <taxon>Pseudoscourfieldiophyceae</taxon>
        <taxon>Pseudoscourfieldiales</taxon>
        <taxon>Pycnococcaceae</taxon>
        <taxon>Pycnococcus</taxon>
    </lineage>
</organism>
<proteinExistence type="inferred from homology"/>
<feature type="region of interest" description="Disordered" evidence="11">
    <location>
        <begin position="107"/>
        <end position="146"/>
    </location>
</feature>
<evidence type="ECO:0000256" key="7">
    <source>
        <dbReference type="ARBA" id="ARBA00022989"/>
    </source>
</evidence>
<protein>
    <submittedName>
        <fullName evidence="13">ST3 beta-galactoside alpha-2,3-sialyltransferase 1</fullName>
    </submittedName>
</protein>
<dbReference type="GO" id="GO:0000139">
    <property type="term" value="C:Golgi membrane"/>
    <property type="evidence" value="ECO:0007669"/>
    <property type="project" value="UniProtKB-SubCell"/>
</dbReference>
<reference evidence="13" key="1">
    <citation type="submission" date="2020-10" db="EMBL/GenBank/DDBJ databases">
        <title>Unveiling of a novel bifunctional photoreceptor, Dualchrome1, isolated from a cosmopolitan green alga.</title>
        <authorList>
            <person name="Suzuki S."/>
            <person name="Kawachi M."/>
        </authorList>
    </citation>
    <scope>NUCLEOTIDE SEQUENCE</scope>
    <source>
        <strain evidence="13">NIES 2893</strain>
    </source>
</reference>
<keyword evidence="10" id="KW-0325">Glycoprotein</keyword>
<sequence>MALPLLSLKKISSFPVYLICGLVIASLRVYLVPHGLSLASRSRGPSPLGLNDNESPGGLDLRLEGALSDPEANDLTDAVSDQQQQPGGGVVSASALDSSAFGKAYSQTHIDNAVEHQRREKARREEARAELEDEAERRNEEESHIEMRDPNEVQHWVRNLRPRALGIVVHLGARDIERERNRTKVLARLESGEASMYMTKHEINVALNDQKRVQGGHDLVSFALNDHRGTKRHVDIEAEFMDALPNADMLFQRRQRLRERLELDESKVPSVYRTCAIVGNSGTMIGSAFGKDIDANDMVLRINYAPTKGYEADVGTKTTYDLCNKENTLKLATGEHKWRWIESPAPSAGRPPPRSDLVLFEMHSRIIRQQVYLRLLKRRDVKGGHGPRMWFLNPALISASRSVWYEVKEEVERDVATLRRDMSKFEGEMSELRKFKPASGNYSKVVLDIARRLTERDAARRAANGDEPEEKPRPFRFNNKPMSGVVAMYFALQFCETISLYGFDAFKGDGQVAAAAARRNARDGRTRQTTNPGGRSRSKYHYFDDREGMTDVHSFDYAIEFYNRIGQHVPVNVISASPV</sequence>
<gene>
    <name evidence="13" type="ORF">PPROV_000690900</name>
</gene>
<comment type="caution">
    <text evidence="13">The sequence shown here is derived from an EMBL/GenBank/DDBJ whole genome shotgun (WGS) entry which is preliminary data.</text>
</comment>
<evidence type="ECO:0000256" key="4">
    <source>
        <dbReference type="ARBA" id="ARBA00022679"/>
    </source>
</evidence>
<keyword evidence="9 12" id="KW-0472">Membrane</keyword>
<evidence type="ECO:0000313" key="13">
    <source>
        <dbReference type="EMBL" id="GHP08167.1"/>
    </source>
</evidence>
<name>A0A830HT95_9CHLO</name>
<accession>A0A830HT95</accession>
<evidence type="ECO:0000256" key="8">
    <source>
        <dbReference type="ARBA" id="ARBA00023034"/>
    </source>
</evidence>
<keyword evidence="5 12" id="KW-0812">Transmembrane</keyword>
<evidence type="ECO:0000313" key="14">
    <source>
        <dbReference type="Proteomes" id="UP000660262"/>
    </source>
</evidence>
<comment type="similarity">
    <text evidence="2">Belongs to the glycosyltransferase 29 family.</text>
</comment>
<keyword evidence="14" id="KW-1185">Reference proteome</keyword>
<feature type="transmembrane region" description="Helical" evidence="12">
    <location>
        <begin position="12"/>
        <end position="31"/>
    </location>
</feature>
<dbReference type="PANTHER" id="PTHR11987:SF36">
    <property type="entry name" value="SIA-ALPHA-2,3-GAL-BETA-1,4-GLCNAC-R:ALPHA 2,8-SIALYLTRANSFERASE"/>
    <property type="match status" value="1"/>
</dbReference>
<keyword evidence="8" id="KW-0333">Golgi apparatus</keyword>
<feature type="region of interest" description="Disordered" evidence="11">
    <location>
        <begin position="517"/>
        <end position="539"/>
    </location>
</feature>
<evidence type="ECO:0000256" key="6">
    <source>
        <dbReference type="ARBA" id="ARBA00022968"/>
    </source>
</evidence>
<feature type="compositionally biased region" description="Basic and acidic residues" evidence="11">
    <location>
        <begin position="112"/>
        <end position="146"/>
    </location>
</feature>
<keyword evidence="4 13" id="KW-0808">Transferase</keyword>
<evidence type="ECO:0000256" key="11">
    <source>
        <dbReference type="SAM" id="MobiDB-lite"/>
    </source>
</evidence>
<evidence type="ECO:0000256" key="10">
    <source>
        <dbReference type="ARBA" id="ARBA00023180"/>
    </source>
</evidence>
<dbReference type="Proteomes" id="UP000660262">
    <property type="component" value="Unassembled WGS sequence"/>
</dbReference>
<evidence type="ECO:0000256" key="2">
    <source>
        <dbReference type="ARBA" id="ARBA00006003"/>
    </source>
</evidence>